<dbReference type="InterPro" id="IPR050203">
    <property type="entry name" value="Trp-tRNA_synthetase"/>
</dbReference>
<evidence type="ECO:0000256" key="3">
    <source>
        <dbReference type="ARBA" id="ARBA00022840"/>
    </source>
</evidence>
<keyword evidence="3" id="KW-0067">ATP-binding</keyword>
<keyword evidence="5" id="KW-0030">Aminoacyl-tRNA synthetase</keyword>
<dbReference type="EMBL" id="BARV01041703">
    <property type="protein sequence ID" value="GAI53222.1"/>
    <property type="molecule type" value="Genomic_DNA"/>
</dbReference>
<reference evidence="6" key="1">
    <citation type="journal article" date="2014" name="Front. Microbiol.">
        <title>High frequency of phylogenetically diverse reductive dehalogenase-homologous genes in deep subseafloor sedimentary metagenomes.</title>
        <authorList>
            <person name="Kawai M."/>
            <person name="Futagami T."/>
            <person name="Toyoda A."/>
            <person name="Takaki Y."/>
            <person name="Nishi S."/>
            <person name="Hori S."/>
            <person name="Arai W."/>
            <person name="Tsubouchi T."/>
            <person name="Morono Y."/>
            <person name="Uchiyama I."/>
            <person name="Ito T."/>
            <person name="Fujiyama A."/>
            <person name="Inagaki F."/>
            <person name="Takami H."/>
        </authorList>
    </citation>
    <scope>NUCLEOTIDE SEQUENCE</scope>
    <source>
        <strain evidence="6">Expedition CK06-06</strain>
    </source>
</reference>
<dbReference type="AlphaFoldDB" id="X1PA88"/>
<evidence type="ECO:0008006" key="7">
    <source>
        <dbReference type="Google" id="ProtNLM"/>
    </source>
</evidence>
<sequence>MKKQVFSGIQPTGNIHIGNYFGAMKQWVVSQAEFSNIFCI</sequence>
<gene>
    <name evidence="6" type="ORF">S06H3_63015</name>
</gene>
<dbReference type="SUPFAM" id="SSF52374">
    <property type="entry name" value="Nucleotidylyl transferase"/>
    <property type="match status" value="1"/>
</dbReference>
<accession>X1PA88</accession>
<dbReference type="InterPro" id="IPR014729">
    <property type="entry name" value="Rossmann-like_a/b/a_fold"/>
</dbReference>
<evidence type="ECO:0000256" key="2">
    <source>
        <dbReference type="ARBA" id="ARBA00022741"/>
    </source>
</evidence>
<dbReference type="Pfam" id="PF00579">
    <property type="entry name" value="tRNA-synt_1b"/>
    <property type="match status" value="1"/>
</dbReference>
<keyword evidence="2" id="KW-0547">Nucleotide-binding</keyword>
<keyword evidence="1" id="KW-0436">Ligase</keyword>
<evidence type="ECO:0000256" key="1">
    <source>
        <dbReference type="ARBA" id="ARBA00022598"/>
    </source>
</evidence>
<comment type="caution">
    <text evidence="6">The sequence shown here is derived from an EMBL/GenBank/DDBJ whole genome shotgun (WGS) entry which is preliminary data.</text>
</comment>
<dbReference type="GO" id="GO:0005829">
    <property type="term" value="C:cytosol"/>
    <property type="evidence" value="ECO:0007669"/>
    <property type="project" value="TreeGrafter"/>
</dbReference>
<dbReference type="GO" id="GO:0004830">
    <property type="term" value="F:tryptophan-tRNA ligase activity"/>
    <property type="evidence" value="ECO:0007669"/>
    <property type="project" value="TreeGrafter"/>
</dbReference>
<proteinExistence type="predicted"/>
<name>X1PA88_9ZZZZ</name>
<dbReference type="InterPro" id="IPR002305">
    <property type="entry name" value="aa-tRNA-synth_Ic"/>
</dbReference>
<keyword evidence="4" id="KW-0648">Protein biosynthesis</keyword>
<dbReference type="PANTHER" id="PTHR43766:SF1">
    <property type="entry name" value="TRYPTOPHAN--TRNA LIGASE, MITOCHONDRIAL"/>
    <property type="match status" value="1"/>
</dbReference>
<protein>
    <recommendedName>
        <fullName evidence="7">Tryptophan--tRNA ligase</fullName>
    </recommendedName>
</protein>
<feature type="non-terminal residue" evidence="6">
    <location>
        <position position="40"/>
    </location>
</feature>
<evidence type="ECO:0000256" key="5">
    <source>
        <dbReference type="ARBA" id="ARBA00023146"/>
    </source>
</evidence>
<dbReference type="InterPro" id="IPR001412">
    <property type="entry name" value="aa-tRNA-synth_I_CS"/>
</dbReference>
<evidence type="ECO:0000256" key="4">
    <source>
        <dbReference type="ARBA" id="ARBA00022917"/>
    </source>
</evidence>
<dbReference type="Gene3D" id="3.40.50.620">
    <property type="entry name" value="HUPs"/>
    <property type="match status" value="1"/>
</dbReference>
<evidence type="ECO:0000313" key="6">
    <source>
        <dbReference type="EMBL" id="GAI53222.1"/>
    </source>
</evidence>
<dbReference type="GO" id="GO:0005524">
    <property type="term" value="F:ATP binding"/>
    <property type="evidence" value="ECO:0007669"/>
    <property type="project" value="UniProtKB-KW"/>
</dbReference>
<dbReference type="GO" id="GO:0006436">
    <property type="term" value="P:tryptophanyl-tRNA aminoacylation"/>
    <property type="evidence" value="ECO:0007669"/>
    <property type="project" value="TreeGrafter"/>
</dbReference>
<dbReference type="PANTHER" id="PTHR43766">
    <property type="entry name" value="TRYPTOPHAN--TRNA LIGASE, MITOCHONDRIAL"/>
    <property type="match status" value="1"/>
</dbReference>
<organism evidence="6">
    <name type="scientific">marine sediment metagenome</name>
    <dbReference type="NCBI Taxonomy" id="412755"/>
    <lineage>
        <taxon>unclassified sequences</taxon>
        <taxon>metagenomes</taxon>
        <taxon>ecological metagenomes</taxon>
    </lineage>
</organism>
<dbReference type="PROSITE" id="PS00178">
    <property type="entry name" value="AA_TRNA_LIGASE_I"/>
    <property type="match status" value="1"/>
</dbReference>